<dbReference type="Gene3D" id="3.40.630.30">
    <property type="match status" value="2"/>
</dbReference>
<dbReference type="GO" id="GO:0008999">
    <property type="term" value="F:protein-N-terminal-alanine acetyltransferase activity"/>
    <property type="evidence" value="ECO:0007669"/>
    <property type="project" value="TreeGrafter"/>
</dbReference>
<dbReference type="PANTHER" id="PTHR43441:SF2">
    <property type="entry name" value="FAMILY ACETYLTRANSFERASE, PUTATIVE (AFU_ORTHOLOGUE AFUA_7G00850)-RELATED"/>
    <property type="match status" value="1"/>
</dbReference>
<reference evidence="2" key="1">
    <citation type="submission" date="2013-08" db="EMBL/GenBank/DDBJ databases">
        <authorList>
            <person name="Mendez C."/>
            <person name="Richter M."/>
            <person name="Ferrer M."/>
            <person name="Sanchez J."/>
        </authorList>
    </citation>
    <scope>NUCLEOTIDE SEQUENCE</scope>
</reference>
<gene>
    <name evidence="2" type="ORF">B1A_18595</name>
</gene>
<dbReference type="GO" id="GO:1990189">
    <property type="term" value="F:protein N-terminal-serine acetyltransferase activity"/>
    <property type="evidence" value="ECO:0007669"/>
    <property type="project" value="TreeGrafter"/>
</dbReference>
<comment type="caution">
    <text evidence="2">The sequence shown here is derived from an EMBL/GenBank/DDBJ whole genome shotgun (WGS) entry which is preliminary data.</text>
</comment>
<dbReference type="InterPro" id="IPR016181">
    <property type="entry name" value="Acyl_CoA_acyltransferase"/>
</dbReference>
<dbReference type="InterPro" id="IPR051908">
    <property type="entry name" value="Ribosomal_N-acetyltransferase"/>
</dbReference>
<accession>T0ZXN4</accession>
<evidence type="ECO:0000313" key="2">
    <source>
        <dbReference type="EMBL" id="EQD34665.1"/>
    </source>
</evidence>
<organism evidence="2">
    <name type="scientific">mine drainage metagenome</name>
    <dbReference type="NCBI Taxonomy" id="410659"/>
    <lineage>
        <taxon>unclassified sequences</taxon>
        <taxon>metagenomes</taxon>
        <taxon>ecological metagenomes</taxon>
    </lineage>
</organism>
<keyword evidence="2" id="KW-0808">Transferase</keyword>
<reference evidence="2" key="2">
    <citation type="journal article" date="2014" name="ISME J.">
        <title>Microbial stratification in low pH oxic and suboxic macroscopic growths along an acid mine drainage.</title>
        <authorList>
            <person name="Mendez-Garcia C."/>
            <person name="Mesa V."/>
            <person name="Sprenger R.R."/>
            <person name="Richter M."/>
            <person name="Diez M.S."/>
            <person name="Solano J."/>
            <person name="Bargiela R."/>
            <person name="Golyshina O.V."/>
            <person name="Manteca A."/>
            <person name="Ramos J.L."/>
            <person name="Gallego J.R."/>
            <person name="Llorente I."/>
            <person name="Martins Dos Santos V.A."/>
            <person name="Jensen O.N."/>
            <person name="Pelaez A.I."/>
            <person name="Sanchez J."/>
            <person name="Ferrer M."/>
        </authorList>
    </citation>
    <scope>NUCLEOTIDE SEQUENCE</scope>
</reference>
<feature type="domain" description="N-acetyltransferase" evidence="1">
    <location>
        <begin position="124"/>
        <end position="286"/>
    </location>
</feature>
<sequence>GGAGLNRIDARHRSANLGYWVRHARQGRGIATQAARALLAFGFDTLQLARIEIVAAEGNAASAAVARKAGATLEYVARNRLIVGGRAVPARVFACVPMTPAAAHAQPASKPVQGPRRPMPPTRVVLRALQPGDARALLAAARASRALHHPWLRAPQTPEQFRALLARAAQPDHHTHLVCLRDSGAAVGVINLSNIVRGAFASAYLSYYVFAGHERQGLMREALHAAVRHAFGTLKLHRLEANIQPGNNASRALVRACGFTLEGFSPRYLKIAGRWRDHERWARLADAPRRAR</sequence>
<feature type="domain" description="N-acetyltransferase" evidence="1">
    <location>
        <begin position="1"/>
        <end position="95"/>
    </location>
</feature>
<name>T0ZXN4_9ZZZZ</name>
<dbReference type="SUPFAM" id="SSF55729">
    <property type="entry name" value="Acyl-CoA N-acyltransferases (Nat)"/>
    <property type="match status" value="2"/>
</dbReference>
<evidence type="ECO:0000259" key="1">
    <source>
        <dbReference type="PROSITE" id="PS51186"/>
    </source>
</evidence>
<proteinExistence type="predicted"/>
<dbReference type="EMBL" id="AUZX01013726">
    <property type="protein sequence ID" value="EQD34665.1"/>
    <property type="molecule type" value="Genomic_DNA"/>
</dbReference>
<dbReference type="InterPro" id="IPR000182">
    <property type="entry name" value="GNAT_dom"/>
</dbReference>
<feature type="non-terminal residue" evidence="2">
    <location>
        <position position="1"/>
    </location>
</feature>
<dbReference type="GO" id="GO:0005737">
    <property type="term" value="C:cytoplasm"/>
    <property type="evidence" value="ECO:0007669"/>
    <property type="project" value="TreeGrafter"/>
</dbReference>
<dbReference type="Pfam" id="PF13302">
    <property type="entry name" value="Acetyltransf_3"/>
    <property type="match status" value="2"/>
</dbReference>
<dbReference type="PROSITE" id="PS51186">
    <property type="entry name" value="GNAT"/>
    <property type="match status" value="2"/>
</dbReference>
<protein>
    <submittedName>
        <fullName evidence="2">Acetyltransferase</fullName>
    </submittedName>
</protein>
<dbReference type="PANTHER" id="PTHR43441">
    <property type="entry name" value="RIBOSOMAL-PROTEIN-SERINE ACETYLTRANSFERASE"/>
    <property type="match status" value="1"/>
</dbReference>
<dbReference type="AlphaFoldDB" id="T0ZXN4"/>